<keyword evidence="2" id="KW-0238">DNA-binding</keyword>
<dbReference type="GO" id="GO:0003700">
    <property type="term" value="F:DNA-binding transcription factor activity"/>
    <property type="evidence" value="ECO:0007669"/>
    <property type="project" value="InterPro"/>
</dbReference>
<reference evidence="6" key="2">
    <citation type="submission" date="2018-12" db="EMBL/GenBank/DDBJ databases">
        <title>Maribacter lutimaris sp. nov., isolated from marine sediment.</title>
        <authorList>
            <person name="Kim K.K."/>
        </authorList>
    </citation>
    <scope>NUCLEOTIDE SEQUENCE [LARGE SCALE GENOMIC DNA]</scope>
    <source>
        <strain evidence="6">PoM-212</strain>
    </source>
</reference>
<dbReference type="OrthoDB" id="2666928at2"/>
<dbReference type="Proteomes" id="UP000286990">
    <property type="component" value="Unassembled WGS sequence"/>
</dbReference>
<evidence type="ECO:0000256" key="2">
    <source>
        <dbReference type="ARBA" id="ARBA00023125"/>
    </source>
</evidence>
<keyword evidence="1" id="KW-0805">Transcription regulation</keyword>
<evidence type="ECO:0000313" key="6">
    <source>
        <dbReference type="Proteomes" id="UP000286990"/>
    </source>
</evidence>
<comment type="caution">
    <text evidence="5">The sequence shown here is derived from an EMBL/GenBank/DDBJ whole genome shotgun (WGS) entry which is preliminary data.</text>
</comment>
<feature type="domain" description="HTH araC/xylS-type" evidence="4">
    <location>
        <begin position="222"/>
        <end position="320"/>
    </location>
</feature>
<accession>A0A426RPH5</accession>
<evidence type="ECO:0000256" key="1">
    <source>
        <dbReference type="ARBA" id="ARBA00023015"/>
    </source>
</evidence>
<dbReference type="InterPro" id="IPR053142">
    <property type="entry name" value="PchR_regulatory_protein"/>
</dbReference>
<dbReference type="PANTHER" id="PTHR47893:SF1">
    <property type="entry name" value="REGULATORY PROTEIN PCHR"/>
    <property type="match status" value="1"/>
</dbReference>
<dbReference type="SUPFAM" id="SSF46689">
    <property type="entry name" value="Homeodomain-like"/>
    <property type="match status" value="1"/>
</dbReference>
<gene>
    <name evidence="5" type="ORF">DZC72_08885</name>
</gene>
<dbReference type="SMART" id="SM00342">
    <property type="entry name" value="HTH_ARAC"/>
    <property type="match status" value="1"/>
</dbReference>
<organism evidence="5 6">
    <name type="scientific">Maribacter algicola</name>
    <dbReference type="NCBI Taxonomy" id="2498892"/>
    <lineage>
        <taxon>Bacteria</taxon>
        <taxon>Pseudomonadati</taxon>
        <taxon>Bacteroidota</taxon>
        <taxon>Flavobacteriia</taxon>
        <taxon>Flavobacteriales</taxon>
        <taxon>Flavobacteriaceae</taxon>
        <taxon>Maribacter</taxon>
    </lineage>
</organism>
<dbReference type="Pfam" id="PF12833">
    <property type="entry name" value="HTH_18"/>
    <property type="match status" value="1"/>
</dbReference>
<dbReference type="Gene3D" id="1.10.10.60">
    <property type="entry name" value="Homeodomain-like"/>
    <property type="match status" value="2"/>
</dbReference>
<dbReference type="AlphaFoldDB" id="A0A426RPH5"/>
<keyword evidence="3" id="KW-0804">Transcription</keyword>
<dbReference type="PROSITE" id="PS01124">
    <property type="entry name" value="HTH_ARAC_FAMILY_2"/>
    <property type="match status" value="1"/>
</dbReference>
<dbReference type="GO" id="GO:0043565">
    <property type="term" value="F:sequence-specific DNA binding"/>
    <property type="evidence" value="ECO:0007669"/>
    <property type="project" value="InterPro"/>
</dbReference>
<keyword evidence="6" id="KW-1185">Reference proteome</keyword>
<evidence type="ECO:0000313" key="5">
    <source>
        <dbReference type="EMBL" id="RRQ50897.1"/>
    </source>
</evidence>
<reference evidence="6" key="1">
    <citation type="submission" date="2018-08" db="EMBL/GenBank/DDBJ databases">
        <authorList>
            <person name="Khan S.A."/>
            <person name="J S.E."/>
        </authorList>
    </citation>
    <scope>NUCLEOTIDE SEQUENCE [LARGE SCALE GENOMIC DNA]</scope>
    <source>
        <strain evidence="6">PoM-212</strain>
    </source>
</reference>
<proteinExistence type="predicted"/>
<dbReference type="InterPro" id="IPR020449">
    <property type="entry name" value="Tscrpt_reg_AraC-type_HTH"/>
</dbReference>
<name>A0A426RPH5_9FLAO</name>
<dbReference type="PANTHER" id="PTHR47893">
    <property type="entry name" value="REGULATORY PROTEIN PCHR"/>
    <property type="match status" value="1"/>
</dbReference>
<sequence>MGFKEYLNGTLVEQWGEKVVTFDNDLAKGSIRNIEFDWGVSLFDCHITFFEDVKLTVKSKGIAPLEFIFISKGRFFYKEGHLGEKMELEQFQNIILSSERFQEKNFIFPSNRELKVNSIRIFKKEYLKKKNNNVTYLNELLFSIFKDEKNTFPYSHGGSYSLKIADEVKKLENVYESGIMRTLSIEGRIYLILSLQLLEHHNFESKDTARESLSKEDIKKVHVLTEYIIDNISGPISIEVLSRKSGLSPKKLQLGFKVLYSKTVNEYIRQLKLEVSRDHLKNSNLTISEIVYLIGIKSRSYFSKIFHETYGILPTDYRKHLKSGRME</sequence>
<dbReference type="InterPro" id="IPR018060">
    <property type="entry name" value="HTH_AraC"/>
</dbReference>
<dbReference type="InterPro" id="IPR009057">
    <property type="entry name" value="Homeodomain-like_sf"/>
</dbReference>
<protein>
    <submittedName>
        <fullName evidence="5">AraC family transcriptional regulator</fullName>
    </submittedName>
</protein>
<evidence type="ECO:0000256" key="3">
    <source>
        <dbReference type="ARBA" id="ARBA00023163"/>
    </source>
</evidence>
<evidence type="ECO:0000259" key="4">
    <source>
        <dbReference type="PROSITE" id="PS01124"/>
    </source>
</evidence>
<dbReference type="PRINTS" id="PR00032">
    <property type="entry name" value="HTHARAC"/>
</dbReference>
<dbReference type="EMBL" id="QUSX01000001">
    <property type="protein sequence ID" value="RRQ50897.1"/>
    <property type="molecule type" value="Genomic_DNA"/>
</dbReference>